<dbReference type="GO" id="GO:0042602">
    <property type="term" value="F:riboflavin reductase (NADPH) activity"/>
    <property type="evidence" value="ECO:0007669"/>
    <property type="project" value="TreeGrafter"/>
</dbReference>
<evidence type="ECO:0000259" key="3">
    <source>
        <dbReference type="SMART" id="SM00903"/>
    </source>
</evidence>
<accession>A0A841IY04</accession>
<dbReference type="Gene3D" id="2.30.110.10">
    <property type="entry name" value="Electron Transport, Fmn-binding Protein, Chain A"/>
    <property type="match status" value="1"/>
</dbReference>
<dbReference type="AlphaFoldDB" id="A0A841IY04"/>
<dbReference type="InterPro" id="IPR002563">
    <property type="entry name" value="Flavin_Rdtase-like_dom"/>
</dbReference>
<dbReference type="InterPro" id="IPR012349">
    <property type="entry name" value="Split_barrel_FMN-bd"/>
</dbReference>
<keyword evidence="5" id="KW-1185">Reference proteome</keyword>
<proteinExistence type="inferred from homology"/>
<protein>
    <submittedName>
        <fullName evidence="4">Flavin reductase (DIM6/NTAB) family NADH-FMN oxidoreductase RutF</fullName>
    </submittedName>
</protein>
<reference evidence="4 5" key="1">
    <citation type="submission" date="2020-08" db="EMBL/GenBank/DDBJ databases">
        <title>Genomic Encyclopedia of Type Strains, Phase IV (KMG-IV): sequencing the most valuable type-strain genomes for metagenomic binning, comparative biology and taxonomic classification.</title>
        <authorList>
            <person name="Goeker M."/>
        </authorList>
    </citation>
    <scope>NUCLEOTIDE SEQUENCE [LARGE SCALE GENOMIC DNA]</scope>
    <source>
        <strain evidence="4 5">DSM 102255</strain>
    </source>
</reference>
<dbReference type="SMART" id="SM00903">
    <property type="entry name" value="Flavin_Reduct"/>
    <property type="match status" value="1"/>
</dbReference>
<evidence type="ECO:0000313" key="5">
    <source>
        <dbReference type="Proteomes" id="UP000552700"/>
    </source>
</evidence>
<dbReference type="InterPro" id="IPR050268">
    <property type="entry name" value="NADH-dep_flavin_reductase"/>
</dbReference>
<feature type="domain" description="Flavin reductase like" evidence="3">
    <location>
        <begin position="15"/>
        <end position="161"/>
    </location>
</feature>
<organism evidence="4 5">
    <name type="scientific">Sphingobium subterraneum</name>
    <dbReference type="NCBI Taxonomy" id="627688"/>
    <lineage>
        <taxon>Bacteria</taxon>
        <taxon>Pseudomonadati</taxon>
        <taxon>Pseudomonadota</taxon>
        <taxon>Alphaproteobacteria</taxon>
        <taxon>Sphingomonadales</taxon>
        <taxon>Sphingomonadaceae</taxon>
        <taxon>Sphingobium</taxon>
    </lineage>
</organism>
<sequence length="166" mass="17745">MDQTVDVGSDLKRALRGLAASVVIVATADESGKRYAMAATAVTPVSMDPPSMLMCVNRNASSHPVLFTGTDFSLNVLAADQMDVAKLCGGAAKGDERFAAGGWTLADNGIPYLADAQAVIHCTQRERFSYGSHDIFIGDVHRVILARDIDPMLYVDGQFRRIGAIL</sequence>
<dbReference type="Proteomes" id="UP000552700">
    <property type="component" value="Unassembled WGS sequence"/>
</dbReference>
<keyword evidence="2" id="KW-0560">Oxidoreductase</keyword>
<dbReference type="RefSeq" id="WP_184078443.1">
    <property type="nucleotide sequence ID" value="NZ_JACIJP010000001.1"/>
</dbReference>
<evidence type="ECO:0000313" key="4">
    <source>
        <dbReference type="EMBL" id="MBB6123497.1"/>
    </source>
</evidence>
<dbReference type="SUPFAM" id="SSF50475">
    <property type="entry name" value="FMN-binding split barrel"/>
    <property type="match status" value="1"/>
</dbReference>
<dbReference type="PANTHER" id="PTHR30466:SF11">
    <property type="entry name" value="FLAVIN-DEPENDENT MONOOXYGENASE, REDUCTASE SUBUNIT HSAB"/>
    <property type="match status" value="1"/>
</dbReference>
<comment type="similarity">
    <text evidence="1">Belongs to the non-flavoprotein flavin reductase family.</text>
</comment>
<dbReference type="Pfam" id="PF01613">
    <property type="entry name" value="Flavin_Reduct"/>
    <property type="match status" value="1"/>
</dbReference>
<dbReference type="GO" id="GO:0010181">
    <property type="term" value="F:FMN binding"/>
    <property type="evidence" value="ECO:0007669"/>
    <property type="project" value="InterPro"/>
</dbReference>
<name>A0A841IY04_9SPHN</name>
<evidence type="ECO:0000256" key="1">
    <source>
        <dbReference type="ARBA" id="ARBA00008898"/>
    </source>
</evidence>
<dbReference type="PANTHER" id="PTHR30466">
    <property type="entry name" value="FLAVIN REDUCTASE"/>
    <property type="match status" value="1"/>
</dbReference>
<dbReference type="EMBL" id="JACIJP010000001">
    <property type="protein sequence ID" value="MBB6123497.1"/>
    <property type="molecule type" value="Genomic_DNA"/>
</dbReference>
<gene>
    <name evidence="4" type="ORF">FHS92_001204</name>
</gene>
<comment type="caution">
    <text evidence="4">The sequence shown here is derived from an EMBL/GenBank/DDBJ whole genome shotgun (WGS) entry which is preliminary data.</text>
</comment>
<evidence type="ECO:0000256" key="2">
    <source>
        <dbReference type="ARBA" id="ARBA00023002"/>
    </source>
</evidence>